<dbReference type="Proteomes" id="UP001642484">
    <property type="component" value="Unassembled WGS sequence"/>
</dbReference>
<comment type="similarity">
    <text evidence="2">Belongs to the eukaryotic RPB8 RNA polymerase subunit family.</text>
</comment>
<dbReference type="SUPFAM" id="SSF50249">
    <property type="entry name" value="Nucleic acid-binding proteins"/>
    <property type="match status" value="1"/>
</dbReference>
<keyword evidence="3" id="KW-0539">Nucleus</keyword>
<dbReference type="PANTHER" id="PTHR10917">
    <property type="entry name" value="DNA-DIRECTED RNA POLYMERASES I, II, AND III SUBUNIT RPABC3"/>
    <property type="match status" value="1"/>
</dbReference>
<dbReference type="InterPro" id="IPR005570">
    <property type="entry name" value="RPABC3"/>
</dbReference>
<reference evidence="4 5" key="1">
    <citation type="submission" date="2024-02" db="EMBL/GenBank/DDBJ databases">
        <authorList>
            <person name="Chen Y."/>
            <person name="Shah S."/>
            <person name="Dougan E. K."/>
            <person name="Thang M."/>
            <person name="Chan C."/>
        </authorList>
    </citation>
    <scope>NUCLEOTIDE SEQUENCE [LARGE SCALE GENOMIC DNA]</scope>
</reference>
<organism evidence="4 5">
    <name type="scientific">Durusdinium trenchii</name>
    <dbReference type="NCBI Taxonomy" id="1381693"/>
    <lineage>
        <taxon>Eukaryota</taxon>
        <taxon>Sar</taxon>
        <taxon>Alveolata</taxon>
        <taxon>Dinophyceae</taxon>
        <taxon>Suessiales</taxon>
        <taxon>Symbiodiniaceae</taxon>
        <taxon>Durusdinium</taxon>
    </lineage>
</organism>
<accession>A0ABP0NTL9</accession>
<evidence type="ECO:0000313" key="5">
    <source>
        <dbReference type="Proteomes" id="UP001642484"/>
    </source>
</evidence>
<sequence>MMEGFGRIWTSPLSPFWASEPFWQSKKRHHEAFCLGLASEDINNIIYPVTPGEQIYVAITNNVSSADEPRSLTTAYDHDERLLGPSVMDQFDYVMFGKVYKKEVKKEDNLAVVWASYGGLLMKLRAQAPQLNEFHLNDNIYFMMRKAQADEQDG</sequence>
<evidence type="ECO:0000313" key="4">
    <source>
        <dbReference type="EMBL" id="CAK9066532.1"/>
    </source>
</evidence>
<evidence type="ECO:0000256" key="2">
    <source>
        <dbReference type="ARBA" id="ARBA00008912"/>
    </source>
</evidence>
<name>A0ABP0NTL9_9DINO</name>
<proteinExistence type="inferred from homology"/>
<comment type="caution">
    <text evidence="4">The sequence shown here is derived from an EMBL/GenBank/DDBJ whole genome shotgun (WGS) entry which is preliminary data.</text>
</comment>
<evidence type="ECO:0000256" key="3">
    <source>
        <dbReference type="ARBA" id="ARBA00023242"/>
    </source>
</evidence>
<protein>
    <recommendedName>
        <fullName evidence="6">DNA-directed RNA polymerases I, II, and III subunit RPABC3</fullName>
    </recommendedName>
</protein>
<comment type="subcellular location">
    <subcellularLocation>
        <location evidence="1">Nucleus</location>
    </subcellularLocation>
</comment>
<dbReference type="PANTHER" id="PTHR10917:SF0">
    <property type="entry name" value="DNA-DIRECTED RNA POLYMERASES I, II, AND III SUBUNIT RPABC3"/>
    <property type="match status" value="1"/>
</dbReference>
<gene>
    <name evidence="4" type="ORF">CCMP2556_LOCUS32682</name>
</gene>
<keyword evidence="5" id="KW-1185">Reference proteome</keyword>
<dbReference type="Pfam" id="PF03870">
    <property type="entry name" value="RNA_pol_Rpb8"/>
    <property type="match status" value="1"/>
</dbReference>
<dbReference type="EMBL" id="CAXAMN010022117">
    <property type="protein sequence ID" value="CAK9066532.1"/>
    <property type="molecule type" value="Genomic_DNA"/>
</dbReference>
<dbReference type="InterPro" id="IPR012340">
    <property type="entry name" value="NA-bd_OB-fold"/>
</dbReference>
<evidence type="ECO:0000256" key="1">
    <source>
        <dbReference type="ARBA" id="ARBA00004123"/>
    </source>
</evidence>
<dbReference type="SMART" id="SM00658">
    <property type="entry name" value="RPOL8c"/>
    <property type="match status" value="1"/>
</dbReference>
<evidence type="ECO:0008006" key="6">
    <source>
        <dbReference type="Google" id="ProtNLM"/>
    </source>
</evidence>
<dbReference type="Gene3D" id="2.40.50.140">
    <property type="entry name" value="Nucleic acid-binding proteins"/>
    <property type="match status" value="1"/>
</dbReference>